<name>A0AAD9LJ72_BABDI</name>
<comment type="caution">
    <text evidence="1">The sequence shown here is derived from an EMBL/GenBank/DDBJ whole genome shotgun (WGS) entry which is preliminary data.</text>
</comment>
<accession>A0AAD9LJ72</accession>
<keyword evidence="2" id="KW-1185">Reference proteome</keyword>
<dbReference type="AlphaFoldDB" id="A0AAD9LJ72"/>
<sequence>MFRCHVASLRNVVRIQRRNVLVKSAEERSTRDRLQVLKTPGNVSKYEFPRNPDSLLVEGARLSRGERLYQGFAVGKALLIYCCLSLSQGFPSSQPLLWPPLNVEKVLDTAPLPKLLTAKDLRKLIYVKRPTVVVYFRNAEGDEKANQLNLLFVLLKEISELYGSPLDVFRVNVNEEYQYFNKYLKESIKNSGDCLLHLVVPDVLESQVLTIVPPVSVKSFVSQLSKTLDGFNIKFSKGHSAQQELDEVLTRLKLCLFSLRLEGATKFIEGHSIQQLEVRCNQFLETFTKST</sequence>
<reference evidence="1" key="1">
    <citation type="journal article" date="2014" name="Nucleic Acids Res.">
        <title>The evolutionary dynamics of variant antigen genes in Babesia reveal a history of genomic innovation underlying host-parasite interaction.</title>
        <authorList>
            <person name="Jackson A.P."/>
            <person name="Otto T.D."/>
            <person name="Darby A."/>
            <person name="Ramaprasad A."/>
            <person name="Xia D."/>
            <person name="Echaide I.E."/>
            <person name="Farber M."/>
            <person name="Gahlot S."/>
            <person name="Gamble J."/>
            <person name="Gupta D."/>
            <person name="Gupta Y."/>
            <person name="Jackson L."/>
            <person name="Malandrin L."/>
            <person name="Malas T.B."/>
            <person name="Moussa E."/>
            <person name="Nair M."/>
            <person name="Reid A.J."/>
            <person name="Sanders M."/>
            <person name="Sharma J."/>
            <person name="Tracey A."/>
            <person name="Quail M.A."/>
            <person name="Weir W."/>
            <person name="Wastling J.M."/>
            <person name="Hall N."/>
            <person name="Willadsen P."/>
            <person name="Lingelbach K."/>
            <person name="Shiels B."/>
            <person name="Tait A."/>
            <person name="Berriman M."/>
            <person name="Allred D.R."/>
            <person name="Pain A."/>
        </authorList>
    </citation>
    <scope>NUCLEOTIDE SEQUENCE</scope>
    <source>
        <strain evidence="1">1802A</strain>
    </source>
</reference>
<protein>
    <submittedName>
        <fullName evidence="1">Uncharacterized protein</fullName>
    </submittedName>
</protein>
<proteinExistence type="predicted"/>
<gene>
    <name evidence="1" type="ORF">X943_000260</name>
</gene>
<reference evidence="1" key="2">
    <citation type="submission" date="2021-05" db="EMBL/GenBank/DDBJ databases">
        <authorList>
            <person name="Pain A."/>
        </authorList>
    </citation>
    <scope>NUCLEOTIDE SEQUENCE</scope>
    <source>
        <strain evidence="1">1802A</strain>
    </source>
</reference>
<dbReference type="EMBL" id="JAHBMH010000024">
    <property type="protein sequence ID" value="KAK1938331.1"/>
    <property type="molecule type" value="Genomic_DNA"/>
</dbReference>
<evidence type="ECO:0000313" key="1">
    <source>
        <dbReference type="EMBL" id="KAK1938331.1"/>
    </source>
</evidence>
<organism evidence="1 2">
    <name type="scientific">Babesia divergens</name>
    <dbReference type="NCBI Taxonomy" id="32595"/>
    <lineage>
        <taxon>Eukaryota</taxon>
        <taxon>Sar</taxon>
        <taxon>Alveolata</taxon>
        <taxon>Apicomplexa</taxon>
        <taxon>Aconoidasida</taxon>
        <taxon>Piroplasmida</taxon>
        <taxon>Babesiidae</taxon>
        <taxon>Babesia</taxon>
    </lineage>
</organism>
<evidence type="ECO:0000313" key="2">
    <source>
        <dbReference type="Proteomes" id="UP001195914"/>
    </source>
</evidence>
<dbReference type="Proteomes" id="UP001195914">
    <property type="component" value="Unassembled WGS sequence"/>
</dbReference>